<keyword evidence="2" id="KW-1185">Reference proteome</keyword>
<proteinExistence type="predicted"/>
<name>A0A0U1CX60_9MYCO</name>
<dbReference type="Proteomes" id="UP000199601">
    <property type="component" value="Unassembled WGS sequence"/>
</dbReference>
<gene>
    <name evidence="1" type="ORF">BN000_00624</name>
</gene>
<organism evidence="1 2">
    <name type="scientific">Mycobacterium europaeum</name>
    <dbReference type="NCBI Taxonomy" id="761804"/>
    <lineage>
        <taxon>Bacteria</taxon>
        <taxon>Bacillati</taxon>
        <taxon>Actinomycetota</taxon>
        <taxon>Actinomycetes</taxon>
        <taxon>Mycobacteriales</taxon>
        <taxon>Mycobacteriaceae</taxon>
        <taxon>Mycobacterium</taxon>
        <taxon>Mycobacterium simiae complex</taxon>
    </lineage>
</organism>
<dbReference type="EMBL" id="CTEC01000001">
    <property type="protein sequence ID" value="CQD03696.1"/>
    <property type="molecule type" value="Genomic_DNA"/>
</dbReference>
<sequence>MSADVVEPVELFTDEYIWESHRGQHPGSRVVLNFHRPSDHDGCLEESAMCYWGSLLWMGDVVYRIGEYVRDVHSWWGRWPD</sequence>
<reference evidence="2" key="1">
    <citation type="submission" date="2015-03" db="EMBL/GenBank/DDBJ databases">
        <authorList>
            <person name="Urmite Genomes"/>
        </authorList>
    </citation>
    <scope>NUCLEOTIDE SEQUENCE [LARGE SCALE GENOMIC DNA]</scope>
    <source>
        <strain evidence="2">CSUR P1344</strain>
    </source>
</reference>
<accession>A0A0U1CX60</accession>
<evidence type="ECO:0000313" key="2">
    <source>
        <dbReference type="Proteomes" id="UP000199601"/>
    </source>
</evidence>
<dbReference type="AlphaFoldDB" id="A0A0U1CX60"/>
<protein>
    <submittedName>
        <fullName evidence="1">Uncharacterized protein</fullName>
    </submittedName>
</protein>
<evidence type="ECO:0000313" key="1">
    <source>
        <dbReference type="EMBL" id="CQD03696.1"/>
    </source>
</evidence>
<dbReference type="RefSeq" id="WP_090418306.1">
    <property type="nucleotide sequence ID" value="NZ_CTEC01000001.1"/>
</dbReference>